<dbReference type="AlphaFoldDB" id="A0A1I0F2A1"/>
<keyword evidence="1" id="KW-0472">Membrane</keyword>
<protein>
    <submittedName>
        <fullName evidence="2">Uncharacterized protein</fullName>
    </submittedName>
</protein>
<proteinExistence type="predicted"/>
<dbReference type="Proteomes" id="UP000199568">
    <property type="component" value="Unassembled WGS sequence"/>
</dbReference>
<reference evidence="2 3" key="1">
    <citation type="submission" date="2016-10" db="EMBL/GenBank/DDBJ databases">
        <authorList>
            <person name="de Groot N.N."/>
        </authorList>
    </citation>
    <scope>NUCLEOTIDE SEQUENCE [LARGE SCALE GENOMIC DNA]</scope>
    <source>
        <strain evidence="2 3">DSM 18979</strain>
    </source>
</reference>
<organism evidence="2 3">
    <name type="scientific">Natronincola peptidivorans</name>
    <dbReference type="NCBI Taxonomy" id="426128"/>
    <lineage>
        <taxon>Bacteria</taxon>
        <taxon>Bacillati</taxon>
        <taxon>Bacillota</taxon>
        <taxon>Clostridia</taxon>
        <taxon>Peptostreptococcales</taxon>
        <taxon>Natronincolaceae</taxon>
        <taxon>Natronincola</taxon>
    </lineage>
</organism>
<dbReference type="OrthoDB" id="48209at2"/>
<feature type="transmembrane region" description="Helical" evidence="1">
    <location>
        <begin position="12"/>
        <end position="30"/>
    </location>
</feature>
<dbReference type="RefSeq" id="WP_090444889.1">
    <property type="nucleotide sequence ID" value="NZ_FOHU01000013.1"/>
</dbReference>
<dbReference type="InterPro" id="IPR045407">
    <property type="entry name" value="DUF6512"/>
</dbReference>
<evidence type="ECO:0000256" key="1">
    <source>
        <dbReference type="SAM" id="Phobius"/>
    </source>
</evidence>
<feature type="transmembrane region" description="Helical" evidence="1">
    <location>
        <begin position="137"/>
        <end position="158"/>
    </location>
</feature>
<keyword evidence="1" id="KW-1133">Transmembrane helix</keyword>
<feature type="transmembrane region" description="Helical" evidence="1">
    <location>
        <begin position="81"/>
        <end position="100"/>
    </location>
</feature>
<name>A0A1I0F2A1_9FIRM</name>
<keyword evidence="1" id="KW-0812">Transmembrane</keyword>
<evidence type="ECO:0000313" key="2">
    <source>
        <dbReference type="EMBL" id="SET51766.1"/>
    </source>
</evidence>
<accession>A0A1I0F2A1</accession>
<dbReference type="EMBL" id="FOHU01000013">
    <property type="protein sequence ID" value="SET51766.1"/>
    <property type="molecule type" value="Genomic_DNA"/>
</dbReference>
<gene>
    <name evidence="2" type="ORF">SAMN05660297_02636</name>
</gene>
<evidence type="ECO:0000313" key="3">
    <source>
        <dbReference type="Proteomes" id="UP000199568"/>
    </source>
</evidence>
<feature type="transmembrane region" description="Helical" evidence="1">
    <location>
        <begin position="50"/>
        <end position="69"/>
    </location>
</feature>
<feature type="transmembrane region" description="Helical" evidence="1">
    <location>
        <begin position="106"/>
        <end position="125"/>
    </location>
</feature>
<dbReference type="Pfam" id="PF20122">
    <property type="entry name" value="DUF6512"/>
    <property type="match status" value="1"/>
</dbReference>
<keyword evidence="3" id="KW-1185">Reference proteome</keyword>
<sequence length="176" mass="20198">MKKNIKKWTKWGIVLIIIWGVLLHFVYEWSDENAIVGIFGAVNESTWEHLKLLFWPAFIFSIIEFMYIGKHYSKYITGKAISFYVGILMIITLFYTYTGIIGKNYVVVDITIFIISVVISQYIGYKIITAPFKIKGVINVISVLAIILLILAFVFFTFNPPHIPLFKDPKTGGYGI</sequence>